<reference evidence="2 3" key="1">
    <citation type="submission" date="2021-11" db="EMBL/GenBank/DDBJ databases">
        <title>Black yeast isolated from Biological Soil Crust.</title>
        <authorList>
            <person name="Kurbessoian T."/>
        </authorList>
    </citation>
    <scope>NUCLEOTIDE SEQUENCE [LARGE SCALE GENOMIC DNA]</scope>
    <source>
        <strain evidence="2 3">CCFEE 5522</strain>
    </source>
</reference>
<keyword evidence="3" id="KW-1185">Reference proteome</keyword>
<dbReference type="PANTHER" id="PTHR40788">
    <property type="entry name" value="CLR5 DOMAIN-CONTAINING PROTEIN-RELATED"/>
    <property type="match status" value="1"/>
</dbReference>
<feature type="region of interest" description="Disordered" evidence="1">
    <location>
        <begin position="731"/>
        <end position="764"/>
    </location>
</feature>
<protein>
    <submittedName>
        <fullName evidence="2">Uncharacterized protein</fullName>
    </submittedName>
</protein>
<proteinExistence type="predicted"/>
<organism evidence="2 3">
    <name type="scientific">Oleoguttula mirabilis</name>
    <dbReference type="NCBI Taxonomy" id="1507867"/>
    <lineage>
        <taxon>Eukaryota</taxon>
        <taxon>Fungi</taxon>
        <taxon>Dikarya</taxon>
        <taxon>Ascomycota</taxon>
        <taxon>Pezizomycotina</taxon>
        <taxon>Dothideomycetes</taxon>
        <taxon>Dothideomycetidae</taxon>
        <taxon>Mycosphaerellales</taxon>
        <taxon>Teratosphaeriaceae</taxon>
        <taxon>Oleoguttula</taxon>
    </lineage>
</organism>
<accession>A0AAV9JFW3</accession>
<evidence type="ECO:0000313" key="3">
    <source>
        <dbReference type="Proteomes" id="UP001324427"/>
    </source>
</evidence>
<evidence type="ECO:0000256" key="1">
    <source>
        <dbReference type="SAM" id="MobiDB-lite"/>
    </source>
</evidence>
<dbReference type="PANTHER" id="PTHR40788:SF1">
    <property type="entry name" value="IPA PROTEIN"/>
    <property type="match status" value="1"/>
</dbReference>
<comment type="caution">
    <text evidence="2">The sequence shown here is derived from an EMBL/GenBank/DDBJ whole genome shotgun (WGS) entry which is preliminary data.</text>
</comment>
<evidence type="ECO:0000313" key="2">
    <source>
        <dbReference type="EMBL" id="KAK4543688.1"/>
    </source>
</evidence>
<name>A0AAV9JFW3_9PEZI</name>
<dbReference type="EMBL" id="JAVFHQ010000030">
    <property type="protein sequence ID" value="KAK4543688.1"/>
    <property type="molecule type" value="Genomic_DNA"/>
</dbReference>
<dbReference type="AlphaFoldDB" id="A0AAV9JFW3"/>
<dbReference type="Proteomes" id="UP001324427">
    <property type="component" value="Unassembled WGS sequence"/>
</dbReference>
<sequence length="880" mass="100541">MSAKRLHPISGSKAKRLCCDKHRDDFRKDRLGDDDQASKTPGFGHIDGKLEISAATPSTCPRTCKTCAAQYRPLAWQNWDWLAYDCASDDAKAADIVKDHVDRTTHALDCLREKLESCGNVIAKRWQKKSVSKRAAILCAAMPDMYKYERLPADMLYKLLRRDGMKERDFKDYHNNWLLPYLDVASMSEDPMKLLSLLYYRTKYRPADWVQWDCQQLQTAFAEGTLVIAYNPHCVVMHGEHFGELVQWDEASAHRGDIVGFPRAEVTLEAQRILAEVLEEVVGALLENGEPAQGNDKWLALVASRFKHRTSSWEHDPSMHHTAPFGPPPRFDIAQSLERLEARMYAAEDALWRMQTGPEEVRNLLQRVKSSVWYQQQTEDVRQEQLARMTIGHFVRSEQLKTVVYHARHAFFVHERYHTVIAEGIYLPKAYDEALQLLMAELKTLFRGQVSDLRGLAALLPTFRHHYRLDPDDEPAVRISPEDAYRDDPLFWCIYQLHDYGDDGTFDATFLFRCIDVALSRASGKDLARTDELLICHLSDMAAVHRSLSDLEHHRIRLTRSLTDRQRRELCEARHDWPDFDKRSAATSTVLGTVSDWLLEPLEKVLGRPGAARRPSADHLEHFDESNKSLREFWFRVESSIEVVLRDRFKLPADKIERYSEMLTWKRLEYSTNLTKKRKELEQAIETQAQAVRKRSNTEHVVANSITHASTFSQTVWGDEKKDAVRTTPLKEKVKTRAPSTPSVAPFADTPEPATDEADRAKSGQRIAVGGDSLQLFTRMFTPSASTKRHASVDWDDLVAAFTDAGSHMRQGPGSAVAFLCEGAGYGSVTVHKPHPDPSINPISFREIGKKVERRLGWDTETFVLREKRKSGGAWALFGW</sequence>
<gene>
    <name evidence="2" type="ORF">LTR36_005333</name>
</gene>